<dbReference type="GO" id="GO:0008270">
    <property type="term" value="F:zinc ion binding"/>
    <property type="evidence" value="ECO:0007669"/>
    <property type="project" value="UniProtKB-KW"/>
</dbReference>
<dbReference type="GO" id="GO:0005634">
    <property type="term" value="C:nucleus"/>
    <property type="evidence" value="ECO:0007669"/>
    <property type="project" value="UniProtKB-SubCell"/>
</dbReference>
<reference evidence="2 3" key="1">
    <citation type="journal article" date="2015" name="Plant Cell">
        <title>Oil accumulation by the oleaginous diatom Fistulifera solaris as revealed by the genome and transcriptome.</title>
        <authorList>
            <person name="Tanaka T."/>
            <person name="Maeda Y."/>
            <person name="Veluchamy A."/>
            <person name="Tanaka M."/>
            <person name="Abida H."/>
            <person name="Marechal E."/>
            <person name="Bowler C."/>
            <person name="Muto M."/>
            <person name="Sunaga Y."/>
            <person name="Tanaka M."/>
            <person name="Yoshino T."/>
            <person name="Taniguchi T."/>
            <person name="Fukuda Y."/>
            <person name="Nemoto M."/>
            <person name="Matsumoto M."/>
            <person name="Wong P.S."/>
            <person name="Aburatani S."/>
            <person name="Fujibuchi W."/>
        </authorList>
    </citation>
    <scope>NUCLEOTIDE SEQUENCE [LARGE SCALE GENOMIC DNA]</scope>
    <source>
        <strain evidence="2 3">JPCC DA0580</strain>
    </source>
</reference>
<dbReference type="GO" id="GO:0061630">
    <property type="term" value="F:ubiquitin protein ligase activity"/>
    <property type="evidence" value="ECO:0007669"/>
    <property type="project" value="UniProtKB-EC"/>
</dbReference>
<dbReference type="PANTHER" id="PTHR20973">
    <property type="entry name" value="NON-SMC ELEMENT 1-RELATED"/>
    <property type="match status" value="1"/>
</dbReference>
<dbReference type="Gene3D" id="1.10.10.10">
    <property type="entry name" value="Winged helix-like DNA-binding domain superfamily/Winged helix DNA-binding domain"/>
    <property type="match status" value="1"/>
</dbReference>
<name>A0A1Z5KCY6_FISSO</name>
<dbReference type="InParanoid" id="A0A1Z5KCY6"/>
<comment type="catalytic activity">
    <reaction evidence="1">
        <text>S-ubiquitinyl-[E2 ubiquitin-conjugating enzyme]-L-cysteine + [acceptor protein]-L-lysine = [E2 ubiquitin-conjugating enzyme]-L-cysteine + N(6)-ubiquitinyl-[acceptor protein]-L-lysine.</text>
        <dbReference type="EC" id="2.3.2.27"/>
    </reaction>
</comment>
<keyword evidence="1" id="KW-0479">Metal-binding</keyword>
<dbReference type="InterPro" id="IPR011513">
    <property type="entry name" value="Nse1"/>
</dbReference>
<keyword evidence="1" id="KW-0227">DNA damage</keyword>
<protein>
    <recommendedName>
        <fullName evidence="1">Non-structural maintenance of chromosomes element 1 homolog</fullName>
        <ecNumber evidence="1">2.3.2.27</ecNumber>
    </recommendedName>
</protein>
<proteinExistence type="inferred from homology"/>
<comment type="subcellular location">
    <subcellularLocation>
        <location evidence="1">Nucleus</location>
    </subcellularLocation>
</comment>
<dbReference type="EMBL" id="BDSP01000205">
    <property type="protein sequence ID" value="GAX24005.1"/>
    <property type="molecule type" value="Genomic_DNA"/>
</dbReference>
<organism evidence="2 3">
    <name type="scientific">Fistulifera solaris</name>
    <name type="common">Oleaginous diatom</name>
    <dbReference type="NCBI Taxonomy" id="1519565"/>
    <lineage>
        <taxon>Eukaryota</taxon>
        <taxon>Sar</taxon>
        <taxon>Stramenopiles</taxon>
        <taxon>Ochrophyta</taxon>
        <taxon>Bacillariophyta</taxon>
        <taxon>Bacillariophyceae</taxon>
        <taxon>Bacillariophycidae</taxon>
        <taxon>Naviculales</taxon>
        <taxon>Naviculaceae</taxon>
        <taxon>Fistulifera</taxon>
    </lineage>
</organism>
<accession>A0A1Z5KCY6</accession>
<dbReference type="AlphaFoldDB" id="A0A1Z5KCY6"/>
<evidence type="ECO:0000256" key="1">
    <source>
        <dbReference type="RuleBase" id="RU368018"/>
    </source>
</evidence>
<sequence>MVEALSIAQKMFNQRLLAEHSMTHEEALQLWESLPSKQKLEDSLVQINQQLKYIGLQIVGIRQNNVLHLCLICPTADDVTKGIGQYPIHAHNYTRLILSHLVEHGETKLTDLKNLRLELQEGNLDLPKAEEVLHDLVEQKWLHECGNNKVDLAPRAYAELSSLFTQEFGMEKEDLPQQIFYA</sequence>
<comment type="subunit">
    <text evidence="1">Component of the Smc5-Smc6 complex.</text>
</comment>
<evidence type="ECO:0000313" key="3">
    <source>
        <dbReference type="Proteomes" id="UP000198406"/>
    </source>
</evidence>
<dbReference type="EC" id="2.3.2.27" evidence="1"/>
<keyword evidence="1" id="KW-0863">Zinc-finger</keyword>
<comment type="similarity">
    <text evidence="1">Belongs to the NSE1 family.</text>
</comment>
<dbReference type="InterPro" id="IPR036388">
    <property type="entry name" value="WH-like_DNA-bd_sf"/>
</dbReference>
<keyword evidence="1" id="KW-0862">Zinc</keyword>
<dbReference type="GO" id="GO:0030915">
    <property type="term" value="C:Smc5-Smc6 complex"/>
    <property type="evidence" value="ECO:0007669"/>
    <property type="project" value="UniProtKB-UniRule"/>
</dbReference>
<dbReference type="OrthoDB" id="46701at2759"/>
<evidence type="ECO:0000313" key="2">
    <source>
        <dbReference type="EMBL" id="GAX24005.1"/>
    </source>
</evidence>
<dbReference type="Proteomes" id="UP000198406">
    <property type="component" value="Unassembled WGS sequence"/>
</dbReference>
<keyword evidence="1" id="KW-0233">DNA recombination</keyword>
<keyword evidence="1" id="KW-0539">Nucleus</keyword>
<keyword evidence="1" id="KW-0808">Transferase</keyword>
<dbReference type="Pfam" id="PF07574">
    <property type="entry name" value="SMC_Nse1"/>
    <property type="match status" value="1"/>
</dbReference>
<dbReference type="GO" id="GO:0000724">
    <property type="term" value="P:double-strand break repair via homologous recombination"/>
    <property type="evidence" value="ECO:0007669"/>
    <property type="project" value="TreeGrafter"/>
</dbReference>
<gene>
    <name evidence="2" type="ORF">FisN_26Lh070</name>
</gene>
<keyword evidence="3" id="KW-1185">Reference proteome</keyword>
<keyword evidence="1" id="KW-0234">DNA repair</keyword>
<comment type="caution">
    <text evidence="2">The sequence shown here is derived from an EMBL/GenBank/DDBJ whole genome shotgun (WGS) entry which is preliminary data.</text>
</comment>
<dbReference type="PANTHER" id="PTHR20973:SF0">
    <property type="entry name" value="NON-STRUCTURAL MAINTENANCE OF CHROMOSOMES ELEMENT 1 HOMOLOG"/>
    <property type="match status" value="1"/>
</dbReference>
<keyword evidence="1" id="KW-0833">Ubl conjugation pathway</keyword>